<protein>
    <recommendedName>
        <fullName evidence="3">DUF465 domain-containing protein</fullName>
    </recommendedName>
</protein>
<comment type="caution">
    <text evidence="1">The sequence shown here is derived from an EMBL/GenBank/DDBJ whole genome shotgun (WGS) entry which is preliminary data.</text>
</comment>
<dbReference type="EMBL" id="JBHLWA010000028">
    <property type="protein sequence ID" value="MFC0323165.1"/>
    <property type="molecule type" value="Genomic_DNA"/>
</dbReference>
<reference evidence="1 2" key="1">
    <citation type="submission" date="2024-09" db="EMBL/GenBank/DDBJ databases">
        <authorList>
            <person name="Sun Q."/>
            <person name="Mori K."/>
        </authorList>
    </citation>
    <scope>NUCLEOTIDE SEQUENCE [LARGE SCALE GENOMIC DNA]</scope>
    <source>
        <strain evidence="1 2">CCM 7538</strain>
    </source>
</reference>
<dbReference type="RefSeq" id="WP_382374517.1">
    <property type="nucleotide sequence ID" value="NZ_JBHLWA010000028.1"/>
</dbReference>
<evidence type="ECO:0000313" key="2">
    <source>
        <dbReference type="Proteomes" id="UP001589769"/>
    </source>
</evidence>
<evidence type="ECO:0008006" key="3">
    <source>
        <dbReference type="Google" id="ProtNLM"/>
    </source>
</evidence>
<organism evidence="1 2">
    <name type="scientific">Gallibacterium melopsittaci</name>
    <dbReference type="NCBI Taxonomy" id="516063"/>
    <lineage>
        <taxon>Bacteria</taxon>
        <taxon>Pseudomonadati</taxon>
        <taxon>Pseudomonadota</taxon>
        <taxon>Gammaproteobacteria</taxon>
        <taxon>Pasteurellales</taxon>
        <taxon>Pasteurellaceae</taxon>
        <taxon>Gallibacterium</taxon>
    </lineage>
</organism>
<sequence length="51" mass="6127">MNTDLEKIEHIHRVQKQNLKERIDMVQKGGLVDEIQKKHLRHRVKTLSQVK</sequence>
<gene>
    <name evidence="1" type="ORF">ACFFHT_06280</name>
</gene>
<accession>A0ABV6HWA3</accession>
<keyword evidence="2" id="KW-1185">Reference proteome</keyword>
<evidence type="ECO:0000313" key="1">
    <source>
        <dbReference type="EMBL" id="MFC0323165.1"/>
    </source>
</evidence>
<dbReference type="Proteomes" id="UP001589769">
    <property type="component" value="Unassembled WGS sequence"/>
</dbReference>
<name>A0ABV6HWA3_9PAST</name>
<proteinExistence type="predicted"/>